<dbReference type="PANTHER" id="PTHR11091">
    <property type="entry name" value="OXIDOREDUCTASE-RELATED"/>
    <property type="match status" value="1"/>
</dbReference>
<protein>
    <recommendedName>
        <fullName evidence="4">Ldh family oxidoreductase</fullName>
    </recommendedName>
</protein>
<dbReference type="InterPro" id="IPR043144">
    <property type="entry name" value="Mal/L-sulf/L-lact_DH-like_ah"/>
</dbReference>
<dbReference type="Gene3D" id="3.30.1370.60">
    <property type="entry name" value="Hypothetical oxidoreductase yiak, domain 2"/>
    <property type="match status" value="1"/>
</dbReference>
<dbReference type="InterPro" id="IPR036111">
    <property type="entry name" value="Mal/L-sulfo/L-lacto_DH-like_sf"/>
</dbReference>
<evidence type="ECO:0000256" key="1">
    <source>
        <dbReference type="ARBA" id="ARBA00006056"/>
    </source>
</evidence>
<evidence type="ECO:0000256" key="2">
    <source>
        <dbReference type="ARBA" id="ARBA00023002"/>
    </source>
</evidence>
<feature type="non-terminal residue" evidence="3">
    <location>
        <position position="150"/>
    </location>
</feature>
<dbReference type="Pfam" id="PF02615">
    <property type="entry name" value="Ldh_2"/>
    <property type="match status" value="1"/>
</dbReference>
<dbReference type="SUPFAM" id="SSF89733">
    <property type="entry name" value="L-sulfolactate dehydrogenase-like"/>
    <property type="match status" value="1"/>
</dbReference>
<dbReference type="AlphaFoldDB" id="A0A382BF53"/>
<name>A0A382BF53_9ZZZZ</name>
<evidence type="ECO:0008006" key="4">
    <source>
        <dbReference type="Google" id="ProtNLM"/>
    </source>
</evidence>
<accession>A0A382BF53</accession>
<proteinExistence type="inferred from homology"/>
<gene>
    <name evidence="3" type="ORF">METZ01_LOCUS165103</name>
</gene>
<keyword evidence="2" id="KW-0560">Oxidoreductase</keyword>
<dbReference type="InterPro" id="IPR003767">
    <property type="entry name" value="Malate/L-lactate_DH-like"/>
</dbReference>
<dbReference type="GO" id="GO:0016491">
    <property type="term" value="F:oxidoreductase activity"/>
    <property type="evidence" value="ECO:0007669"/>
    <property type="project" value="UniProtKB-KW"/>
</dbReference>
<organism evidence="3">
    <name type="scientific">marine metagenome</name>
    <dbReference type="NCBI Taxonomy" id="408172"/>
    <lineage>
        <taxon>unclassified sequences</taxon>
        <taxon>metagenomes</taxon>
        <taxon>ecological metagenomes</taxon>
    </lineage>
</organism>
<comment type="similarity">
    <text evidence="1">Belongs to the LDH2/MDH2 oxidoreductase family.</text>
</comment>
<dbReference type="PANTHER" id="PTHR11091:SF0">
    <property type="entry name" value="MALATE DEHYDROGENASE"/>
    <property type="match status" value="1"/>
</dbReference>
<reference evidence="3" key="1">
    <citation type="submission" date="2018-05" db="EMBL/GenBank/DDBJ databases">
        <authorList>
            <person name="Lanie J.A."/>
            <person name="Ng W.-L."/>
            <person name="Kazmierczak K.M."/>
            <person name="Andrzejewski T.M."/>
            <person name="Davidsen T.M."/>
            <person name="Wayne K.J."/>
            <person name="Tettelin H."/>
            <person name="Glass J.I."/>
            <person name="Rusch D."/>
            <person name="Podicherti R."/>
            <person name="Tsui H.-C.T."/>
            <person name="Winkler M.E."/>
        </authorList>
    </citation>
    <scope>NUCLEOTIDE SEQUENCE</scope>
</reference>
<dbReference type="Gene3D" id="1.10.1530.10">
    <property type="match status" value="1"/>
</dbReference>
<sequence>MNVPPKEFIRVMPDLLRSFASKAFQEAGTSTTDADCLAELLVLTDLRGVFSHGTQQLAGYIEMILSGKVNPRPQVECIDQSQTTAVFDGDGGMGHLPAYLAAKTAVNMAKDIGIGAVTTRNHFHIGSAGKYSRMALKEDCIGFAVSAHRF</sequence>
<dbReference type="InterPro" id="IPR043143">
    <property type="entry name" value="Mal/L-sulf/L-lact_DH-like_NADP"/>
</dbReference>
<dbReference type="EMBL" id="UINC01029472">
    <property type="protein sequence ID" value="SVB12249.1"/>
    <property type="molecule type" value="Genomic_DNA"/>
</dbReference>
<evidence type="ECO:0000313" key="3">
    <source>
        <dbReference type="EMBL" id="SVB12249.1"/>
    </source>
</evidence>